<feature type="compositionally biased region" description="Polar residues" evidence="5">
    <location>
        <begin position="10"/>
        <end position="25"/>
    </location>
</feature>
<dbReference type="GO" id="GO:0010124">
    <property type="term" value="P:phenylacetate catabolic process"/>
    <property type="evidence" value="ECO:0007669"/>
    <property type="project" value="TreeGrafter"/>
</dbReference>
<protein>
    <submittedName>
        <fullName evidence="8">Beta-ketoadipyl-CoA thiolase</fullName>
    </submittedName>
</protein>
<dbReference type="AlphaFoldDB" id="A1R6J3"/>
<proteinExistence type="inferred from homology"/>
<comment type="similarity">
    <text evidence="1 4">Belongs to the thiolase-like superfamily. Thiolase family.</text>
</comment>
<dbReference type="InterPro" id="IPR020617">
    <property type="entry name" value="Thiolase_C"/>
</dbReference>
<evidence type="ECO:0000313" key="9">
    <source>
        <dbReference type="Proteomes" id="UP000000637"/>
    </source>
</evidence>
<evidence type="ECO:0000313" key="8">
    <source>
        <dbReference type="EMBL" id="ABM07118.1"/>
    </source>
</evidence>
<feature type="domain" description="Thiolase N-terminal" evidence="6">
    <location>
        <begin position="46"/>
        <end position="289"/>
    </location>
</feature>
<evidence type="ECO:0000259" key="7">
    <source>
        <dbReference type="Pfam" id="PF02803"/>
    </source>
</evidence>
<dbReference type="InterPro" id="IPR020616">
    <property type="entry name" value="Thiolase_N"/>
</dbReference>
<keyword evidence="9" id="KW-1185">Reference proteome</keyword>
<dbReference type="eggNOG" id="COG0183">
    <property type="taxonomic scope" value="Bacteria"/>
</dbReference>
<dbReference type="NCBIfam" id="TIGR01930">
    <property type="entry name" value="AcCoA-C-Actrans"/>
    <property type="match status" value="1"/>
</dbReference>
<evidence type="ECO:0000256" key="4">
    <source>
        <dbReference type="RuleBase" id="RU003557"/>
    </source>
</evidence>
<dbReference type="CDD" id="cd00751">
    <property type="entry name" value="thiolase"/>
    <property type="match status" value="1"/>
</dbReference>
<evidence type="ECO:0000259" key="6">
    <source>
        <dbReference type="Pfam" id="PF00108"/>
    </source>
</evidence>
<dbReference type="PANTHER" id="PTHR43853:SF3">
    <property type="entry name" value="ACETYL-COA C-ACETYLTRANSFERASE YHFS-RELATED"/>
    <property type="match status" value="1"/>
</dbReference>
<dbReference type="HOGENOM" id="CLU_031026_2_1_11"/>
<dbReference type="Pfam" id="PF02803">
    <property type="entry name" value="Thiolase_C"/>
    <property type="match status" value="1"/>
</dbReference>
<dbReference type="GO" id="GO:0005737">
    <property type="term" value="C:cytoplasm"/>
    <property type="evidence" value="ECO:0007669"/>
    <property type="project" value="UniProtKB-ARBA"/>
</dbReference>
<dbReference type="InterPro" id="IPR002155">
    <property type="entry name" value="Thiolase"/>
</dbReference>
<dbReference type="PANTHER" id="PTHR43853">
    <property type="entry name" value="3-KETOACYL-COA THIOLASE, PEROXISOMAL"/>
    <property type="match status" value="1"/>
</dbReference>
<dbReference type="GO" id="GO:0006635">
    <property type="term" value="P:fatty acid beta-oxidation"/>
    <property type="evidence" value="ECO:0007669"/>
    <property type="project" value="TreeGrafter"/>
</dbReference>
<dbReference type="InterPro" id="IPR016039">
    <property type="entry name" value="Thiolase-like"/>
</dbReference>
<evidence type="ECO:0000256" key="5">
    <source>
        <dbReference type="SAM" id="MobiDB-lite"/>
    </source>
</evidence>
<dbReference type="Pfam" id="PF00108">
    <property type="entry name" value="Thiolase_N"/>
    <property type="match status" value="1"/>
</dbReference>
<evidence type="ECO:0000256" key="2">
    <source>
        <dbReference type="ARBA" id="ARBA00022679"/>
    </source>
</evidence>
<dbReference type="KEGG" id="aau:AAur_2112"/>
<dbReference type="PIRSF" id="PIRSF000429">
    <property type="entry name" value="Ac-CoA_Ac_transf"/>
    <property type="match status" value="1"/>
</dbReference>
<dbReference type="EMBL" id="CP000474">
    <property type="protein sequence ID" value="ABM07118.1"/>
    <property type="molecule type" value="Genomic_DNA"/>
</dbReference>
<evidence type="ECO:0000256" key="3">
    <source>
        <dbReference type="ARBA" id="ARBA00023315"/>
    </source>
</evidence>
<evidence type="ECO:0000256" key="1">
    <source>
        <dbReference type="ARBA" id="ARBA00010982"/>
    </source>
</evidence>
<sequence>MARSVEKSCWTGSRTMTPGHNSLGSGSPVASVEELQRESDESRQPVIIAALRSPICRANGQLKHLRAPDLLAPVLGSLLETAGVDPTDVDDVIIGNAVGGGGNVARFAALQAGMPITVPALTVDRQCGSGLDAIALASRLVAAGGDPLYLAGGVESISTAPARANRTDDDELDFYSRASFVPPQFGDPDMGVAAENVAREFGVTRQRQDEYALRSHRRAVDAATAGTFADEIVPLKNNEKLVDSDDGPRASLQAPLMARFPAAFVAGGTVTAANSCFDADAASAVVITSLKRARSMGATDGLLMLGCDTAGVDPTLLGIGAAQAAERLLDRHSIAAGDIDLIEFNEAFASQAIACLDHLGVDPGSANLDGGALALGHGYGASGAVLVTRLMAQARSRYASQGQSPLALAMISIAGGMGTATLLQYARL</sequence>
<feature type="region of interest" description="Disordered" evidence="5">
    <location>
        <begin position="1"/>
        <end position="38"/>
    </location>
</feature>
<dbReference type="InterPro" id="IPR050215">
    <property type="entry name" value="Thiolase-like_sf_Thiolase"/>
</dbReference>
<dbReference type="Gene3D" id="3.40.47.10">
    <property type="match status" value="1"/>
</dbReference>
<keyword evidence="2 4" id="KW-0808">Transferase</keyword>
<dbReference type="SUPFAM" id="SSF53901">
    <property type="entry name" value="Thiolase-like"/>
    <property type="match status" value="2"/>
</dbReference>
<accession>A1R6J3</accession>
<dbReference type="Proteomes" id="UP000000637">
    <property type="component" value="Chromosome"/>
</dbReference>
<gene>
    <name evidence="8" type="ordered locus">AAur_2112</name>
</gene>
<name>A1R6J3_PAEAT</name>
<keyword evidence="3 4" id="KW-0012">Acyltransferase</keyword>
<dbReference type="STRING" id="290340.AAur_2112"/>
<feature type="domain" description="Thiolase C-terminal" evidence="7">
    <location>
        <begin position="306"/>
        <end position="424"/>
    </location>
</feature>
<organism evidence="8 9">
    <name type="scientific">Paenarthrobacter aurescens (strain TC1)</name>
    <dbReference type="NCBI Taxonomy" id="290340"/>
    <lineage>
        <taxon>Bacteria</taxon>
        <taxon>Bacillati</taxon>
        <taxon>Actinomycetota</taxon>
        <taxon>Actinomycetes</taxon>
        <taxon>Micrococcales</taxon>
        <taxon>Micrococcaceae</taxon>
        <taxon>Paenarthrobacter</taxon>
    </lineage>
</organism>
<reference evidence="8 9" key="1">
    <citation type="journal article" date="2006" name="PLoS Genet.">
        <title>Secrets of soil survival revealed by the genome sequence of Arthrobacter aurescens TC1.</title>
        <authorList>
            <person name="Mongodin E.F."/>
            <person name="Shapir N."/>
            <person name="Daugherty S.C."/>
            <person name="DeBoy R.T."/>
            <person name="Emerson J.B."/>
            <person name="Shvartzbeyn A."/>
            <person name="Radune D."/>
            <person name="Vamathevan J."/>
            <person name="Riggs F."/>
            <person name="Grinberg V."/>
            <person name="Khouri H."/>
            <person name="Wackett L.P."/>
            <person name="Nelson K.E."/>
            <person name="Sadowsky M.J."/>
        </authorList>
    </citation>
    <scope>NUCLEOTIDE SEQUENCE [LARGE SCALE GENOMIC DNA]</scope>
    <source>
        <strain evidence="8 9">TC1</strain>
    </source>
</reference>
<dbReference type="GO" id="GO:0003988">
    <property type="term" value="F:acetyl-CoA C-acyltransferase activity"/>
    <property type="evidence" value="ECO:0007669"/>
    <property type="project" value="TreeGrafter"/>
</dbReference>